<name>A0A4R3J9Y5_9FIRM</name>
<proteinExistence type="predicted"/>
<protein>
    <submittedName>
        <fullName evidence="1">Uncharacterized protein</fullName>
    </submittedName>
</protein>
<dbReference type="EMBL" id="SLZV01000031">
    <property type="protein sequence ID" value="TCS62698.1"/>
    <property type="molecule type" value="Genomic_DNA"/>
</dbReference>
<accession>A0A4R3J9Y5</accession>
<sequence length="32" mass="4063">MVHLMQKQYKIEILLDYEQKRITKLQELTLEW</sequence>
<dbReference type="Proteomes" id="UP000294613">
    <property type="component" value="Unassembled WGS sequence"/>
</dbReference>
<comment type="caution">
    <text evidence="1">The sequence shown here is derived from an EMBL/GenBank/DDBJ whole genome shotgun (WGS) entry which is preliminary data.</text>
</comment>
<gene>
    <name evidence="1" type="ORF">EDD74_13122</name>
</gene>
<organism evidence="1 2">
    <name type="scientific">Faecalimonas umbilicata</name>
    <dbReference type="NCBI Taxonomy" id="1912855"/>
    <lineage>
        <taxon>Bacteria</taxon>
        <taxon>Bacillati</taxon>
        <taxon>Bacillota</taxon>
        <taxon>Clostridia</taxon>
        <taxon>Lachnospirales</taxon>
        <taxon>Lachnospiraceae</taxon>
        <taxon>Faecalimonas</taxon>
    </lineage>
</organism>
<evidence type="ECO:0000313" key="1">
    <source>
        <dbReference type="EMBL" id="TCS62698.1"/>
    </source>
</evidence>
<reference evidence="1 2" key="1">
    <citation type="submission" date="2019-03" db="EMBL/GenBank/DDBJ databases">
        <title>Genomic Encyclopedia of Type Strains, Phase IV (KMG-IV): sequencing the most valuable type-strain genomes for metagenomic binning, comparative biology and taxonomic classification.</title>
        <authorList>
            <person name="Goeker M."/>
        </authorList>
    </citation>
    <scope>NUCLEOTIDE SEQUENCE [LARGE SCALE GENOMIC DNA]</scope>
    <source>
        <strain evidence="1 2">DSM 103426</strain>
    </source>
</reference>
<dbReference type="AlphaFoldDB" id="A0A4R3J9Y5"/>
<evidence type="ECO:0000313" key="2">
    <source>
        <dbReference type="Proteomes" id="UP000294613"/>
    </source>
</evidence>